<dbReference type="Gene3D" id="1.10.1520.10">
    <property type="entry name" value="Ribonuclease III domain"/>
    <property type="match status" value="1"/>
</dbReference>
<evidence type="ECO:0000256" key="3">
    <source>
        <dbReference type="ARBA" id="ARBA00022980"/>
    </source>
</evidence>
<reference evidence="10" key="1">
    <citation type="submission" date="2014-12" db="EMBL/GenBank/DDBJ databases">
        <title>Genome Sequence of Valsa Canker Pathogens Uncovers a Specific Adaption of Colonization on Woody Bark.</title>
        <authorList>
            <person name="Yin Z."/>
            <person name="Liu H."/>
            <person name="Gao X."/>
            <person name="Li Z."/>
            <person name="Song N."/>
            <person name="Ke X."/>
            <person name="Dai Q."/>
            <person name="Wu Y."/>
            <person name="Sun Y."/>
            <person name="Xu J.-R."/>
            <person name="Kang Z.K."/>
            <person name="Wang L."/>
            <person name="Huang L."/>
        </authorList>
    </citation>
    <scope>NUCLEOTIDE SEQUENCE [LARGE SCALE GENOMIC DNA]</scope>
    <source>
        <strain evidence="10">03-8</strain>
    </source>
</reference>
<keyword evidence="11" id="KW-1185">Reference proteome</keyword>
<dbReference type="CDD" id="cd19873">
    <property type="entry name" value="DSRM_MRPL3_like"/>
    <property type="match status" value="1"/>
</dbReference>
<comment type="subcellular location">
    <subcellularLocation>
        <location evidence="1">Mitochondrion</location>
    </subcellularLocation>
</comment>
<dbReference type="InterPro" id="IPR044443">
    <property type="entry name" value="Ribosomal_mL44_DSRM_fung"/>
</dbReference>
<evidence type="ECO:0000259" key="9">
    <source>
        <dbReference type="PROSITE" id="PS50142"/>
    </source>
</evidence>
<comment type="similarity">
    <text evidence="6">Belongs to the ribonuclease III family. Mitochondrion-specific ribosomal protein mL44 subfamily.</text>
</comment>
<evidence type="ECO:0000256" key="4">
    <source>
        <dbReference type="ARBA" id="ARBA00023128"/>
    </source>
</evidence>
<gene>
    <name evidence="10" type="ORF">VM1G_04068</name>
</gene>
<dbReference type="AlphaFoldDB" id="A0A194VVE4"/>
<evidence type="ECO:0000313" key="11">
    <source>
        <dbReference type="Proteomes" id="UP000078559"/>
    </source>
</evidence>
<dbReference type="InterPro" id="IPR036389">
    <property type="entry name" value="RNase_III_sf"/>
</dbReference>
<dbReference type="InterPro" id="IPR044444">
    <property type="entry name" value="Ribosomal_mL44_DSRM_metazoa"/>
</dbReference>
<dbReference type="GO" id="GO:0005739">
    <property type="term" value="C:mitochondrion"/>
    <property type="evidence" value="ECO:0007669"/>
    <property type="project" value="TreeGrafter"/>
</dbReference>
<protein>
    <recommendedName>
        <fullName evidence="7">Large ribosomal subunit protein mL44</fullName>
    </recommendedName>
</protein>
<dbReference type="GO" id="GO:0006396">
    <property type="term" value="P:RNA processing"/>
    <property type="evidence" value="ECO:0007669"/>
    <property type="project" value="InterPro"/>
</dbReference>
<evidence type="ECO:0000256" key="2">
    <source>
        <dbReference type="ARBA" id="ARBA00022884"/>
    </source>
</evidence>
<keyword evidence="3 10" id="KW-0689">Ribosomal protein</keyword>
<dbReference type="FunFam" id="3.30.160.20:FF:000043">
    <property type="entry name" value="60S ribosomal protein L3"/>
    <property type="match status" value="1"/>
</dbReference>
<evidence type="ECO:0000256" key="6">
    <source>
        <dbReference type="ARBA" id="ARBA00024034"/>
    </source>
</evidence>
<proteinExistence type="inferred from homology"/>
<evidence type="ECO:0000256" key="5">
    <source>
        <dbReference type="ARBA" id="ARBA00023274"/>
    </source>
</evidence>
<dbReference type="GO" id="GO:0004525">
    <property type="term" value="F:ribonuclease III activity"/>
    <property type="evidence" value="ECO:0007669"/>
    <property type="project" value="InterPro"/>
</dbReference>
<evidence type="ECO:0000256" key="8">
    <source>
        <dbReference type="SAM" id="MobiDB-lite"/>
    </source>
</evidence>
<dbReference type="SMART" id="SM00535">
    <property type="entry name" value="RIBOc"/>
    <property type="match status" value="1"/>
</dbReference>
<accession>A0A194VVE4</accession>
<dbReference type="SUPFAM" id="SSF54768">
    <property type="entry name" value="dsRNA-binding domain-like"/>
    <property type="match status" value="1"/>
</dbReference>
<dbReference type="Pfam" id="PF22892">
    <property type="entry name" value="DSRM_MRPL44"/>
    <property type="match status" value="1"/>
</dbReference>
<keyword evidence="2" id="KW-0694">RNA-binding</keyword>
<evidence type="ECO:0000256" key="1">
    <source>
        <dbReference type="ARBA" id="ARBA00004173"/>
    </source>
</evidence>
<dbReference type="PANTHER" id="PTHR11207">
    <property type="entry name" value="RIBONUCLEASE III"/>
    <property type="match status" value="1"/>
</dbReference>
<keyword evidence="5" id="KW-0687">Ribonucleoprotein</keyword>
<dbReference type="InterPro" id="IPR000999">
    <property type="entry name" value="RNase_III_dom"/>
</dbReference>
<name>A0A194VVE4_CYTMA</name>
<dbReference type="SMART" id="SM00358">
    <property type="entry name" value="DSRM"/>
    <property type="match status" value="1"/>
</dbReference>
<dbReference type="GO" id="GO:0003725">
    <property type="term" value="F:double-stranded RNA binding"/>
    <property type="evidence" value="ECO:0007669"/>
    <property type="project" value="InterPro"/>
</dbReference>
<keyword evidence="4" id="KW-0496">Mitochondrion</keyword>
<dbReference type="Proteomes" id="UP000078559">
    <property type="component" value="Chromosome 4"/>
</dbReference>
<dbReference type="SMR" id="A0A194VVE4"/>
<dbReference type="GO" id="GO:0005840">
    <property type="term" value="C:ribosome"/>
    <property type="evidence" value="ECO:0007669"/>
    <property type="project" value="UniProtKB-KW"/>
</dbReference>
<dbReference type="OrthoDB" id="67027at2759"/>
<dbReference type="PANTHER" id="PTHR11207:SF32">
    <property type="entry name" value="LARGE RIBOSOMAL SUBUNIT PROTEIN ML44"/>
    <property type="match status" value="1"/>
</dbReference>
<dbReference type="GO" id="GO:0003735">
    <property type="term" value="F:structural constituent of ribosome"/>
    <property type="evidence" value="ECO:0007669"/>
    <property type="project" value="TreeGrafter"/>
</dbReference>
<feature type="domain" description="RNase III" evidence="9">
    <location>
        <begin position="92"/>
        <end position="180"/>
    </location>
</feature>
<feature type="region of interest" description="Disordered" evidence="8">
    <location>
        <begin position="1"/>
        <end position="85"/>
    </location>
</feature>
<feature type="compositionally biased region" description="Basic and acidic residues" evidence="8">
    <location>
        <begin position="26"/>
        <end position="36"/>
    </location>
</feature>
<dbReference type="InterPro" id="IPR014720">
    <property type="entry name" value="dsRBD_dom"/>
</dbReference>
<dbReference type="Gene3D" id="3.30.160.20">
    <property type="match status" value="1"/>
</dbReference>
<organism evidence="10 11">
    <name type="scientific">Cytospora mali</name>
    <name type="common">Apple Valsa canker fungus</name>
    <name type="synonym">Valsa mali</name>
    <dbReference type="NCBI Taxonomy" id="578113"/>
    <lineage>
        <taxon>Eukaryota</taxon>
        <taxon>Fungi</taxon>
        <taxon>Dikarya</taxon>
        <taxon>Ascomycota</taxon>
        <taxon>Pezizomycotina</taxon>
        <taxon>Sordariomycetes</taxon>
        <taxon>Sordariomycetidae</taxon>
        <taxon>Diaporthales</taxon>
        <taxon>Cytosporaceae</taxon>
        <taxon>Cytospora</taxon>
    </lineage>
</organism>
<sequence length="431" mass="47316">MVGAAALNPAGSCTKKSTTTPSMAARDVEADIRRGAQDYSAAAATPSEQTPPPPSSSSTTTEPPQWPSISTEDALGPPPSPLPRDALRSAKLAALHARLSLSDKIPVQTLARTLVDSSADPVPLFNNVNLAFLGQTLISYHTSELLMCRFPRLPMQILHSAMKAYGGDKTLFHVARSWGVETAAAPGMEVDPGLLQFSLDRERGFNTAWGFVRPEAAYIEKYKWRKGISSSVVLDNDYGEALDDPEKRAELKDREEEEDLELDSPAERQIRLGDPDEKLHKSYNIHGTFVRAVVGAIYTHCGREAARSFVKAHILSRQLDLQQLFSFKLPTRELYRLCAREEFEQPVARLLSETGRLSRTPVFVVGIFSGNDKLGEGSAASLDHARAKAAINALKAWYLYSPGEDVRVPSDMLVEGAKPWQPVYMDIGEII</sequence>
<dbReference type="PROSITE" id="PS50142">
    <property type="entry name" value="RNASE_3_2"/>
    <property type="match status" value="1"/>
</dbReference>
<dbReference type="SUPFAM" id="SSF69065">
    <property type="entry name" value="RNase III domain-like"/>
    <property type="match status" value="1"/>
</dbReference>
<evidence type="ECO:0000256" key="7">
    <source>
        <dbReference type="ARBA" id="ARBA00035187"/>
    </source>
</evidence>
<evidence type="ECO:0000313" key="10">
    <source>
        <dbReference type="EMBL" id="KUI68184.1"/>
    </source>
</evidence>
<dbReference type="EMBL" id="CM003101">
    <property type="protein sequence ID" value="KUI68184.1"/>
    <property type="molecule type" value="Genomic_DNA"/>
</dbReference>